<dbReference type="RefSeq" id="WP_343983489.1">
    <property type="nucleotide sequence ID" value="NZ_BAAAHK010000024.1"/>
</dbReference>
<gene>
    <name evidence="2" type="ORF">GCM10009554_80500</name>
</gene>
<keyword evidence="3" id="KW-1185">Reference proteome</keyword>
<evidence type="ECO:0000313" key="3">
    <source>
        <dbReference type="Proteomes" id="UP001500542"/>
    </source>
</evidence>
<evidence type="ECO:0000313" key="2">
    <source>
        <dbReference type="EMBL" id="GAA0962506.1"/>
    </source>
</evidence>
<name>A0ABP4CC88_9ACTN</name>
<accession>A0ABP4CC88</accession>
<comment type="caution">
    <text evidence="2">The sequence shown here is derived from an EMBL/GenBank/DDBJ whole genome shotgun (WGS) entry which is preliminary data.</text>
</comment>
<dbReference type="EMBL" id="BAAAHK010000024">
    <property type="protein sequence ID" value="GAA0962506.1"/>
    <property type="molecule type" value="Genomic_DNA"/>
</dbReference>
<organism evidence="2 3">
    <name type="scientific">Kribbella koreensis</name>
    <dbReference type="NCBI Taxonomy" id="57909"/>
    <lineage>
        <taxon>Bacteria</taxon>
        <taxon>Bacillati</taxon>
        <taxon>Actinomycetota</taxon>
        <taxon>Actinomycetes</taxon>
        <taxon>Propionibacteriales</taxon>
        <taxon>Kribbellaceae</taxon>
        <taxon>Kribbella</taxon>
    </lineage>
</organism>
<evidence type="ECO:0000256" key="1">
    <source>
        <dbReference type="SAM" id="MobiDB-lite"/>
    </source>
</evidence>
<feature type="region of interest" description="Disordered" evidence="1">
    <location>
        <begin position="1"/>
        <end position="22"/>
    </location>
</feature>
<protein>
    <submittedName>
        <fullName evidence="2">Uncharacterized protein</fullName>
    </submittedName>
</protein>
<proteinExistence type="predicted"/>
<reference evidence="3" key="1">
    <citation type="journal article" date="2019" name="Int. J. Syst. Evol. Microbiol.">
        <title>The Global Catalogue of Microorganisms (GCM) 10K type strain sequencing project: providing services to taxonomists for standard genome sequencing and annotation.</title>
        <authorList>
            <consortium name="The Broad Institute Genomics Platform"/>
            <consortium name="The Broad Institute Genome Sequencing Center for Infectious Disease"/>
            <person name="Wu L."/>
            <person name="Ma J."/>
        </authorList>
    </citation>
    <scope>NUCLEOTIDE SEQUENCE [LARGE SCALE GENOMIC DNA]</scope>
    <source>
        <strain evidence="3">JCM 10977</strain>
    </source>
</reference>
<dbReference type="Proteomes" id="UP001500542">
    <property type="component" value="Unassembled WGS sequence"/>
</dbReference>
<sequence length="83" mass="9355">MWDANSAAKTSTRRPAAAPARRRAGLLLEQARLRLRDALSPAVRTEFESMEPRLTEEPTVAELRLAYRATLAWLAALTWPPRI</sequence>